<comment type="caution">
    <text evidence="6">The sequence shown here is derived from an EMBL/GenBank/DDBJ whole genome shotgun (WGS) entry which is preliminary data.</text>
</comment>
<evidence type="ECO:0000256" key="2">
    <source>
        <dbReference type="ARBA" id="ARBA00022692"/>
    </source>
</evidence>
<evidence type="ECO:0000313" key="7">
    <source>
        <dbReference type="Proteomes" id="UP000249547"/>
    </source>
</evidence>
<evidence type="ECO:0000256" key="3">
    <source>
        <dbReference type="ARBA" id="ARBA00022989"/>
    </source>
</evidence>
<dbReference type="OrthoDB" id="667862at2"/>
<protein>
    <submittedName>
        <fullName evidence="6">VIT family protein</fullName>
    </submittedName>
</protein>
<dbReference type="Proteomes" id="UP000249547">
    <property type="component" value="Unassembled WGS sequence"/>
</dbReference>
<feature type="transmembrane region" description="Helical" evidence="5">
    <location>
        <begin position="133"/>
        <end position="153"/>
    </location>
</feature>
<evidence type="ECO:0000256" key="4">
    <source>
        <dbReference type="ARBA" id="ARBA00023136"/>
    </source>
</evidence>
<dbReference type="GO" id="GO:0005384">
    <property type="term" value="F:manganese ion transmembrane transporter activity"/>
    <property type="evidence" value="ECO:0007669"/>
    <property type="project" value="InterPro"/>
</dbReference>
<dbReference type="GO" id="GO:0012505">
    <property type="term" value="C:endomembrane system"/>
    <property type="evidence" value="ECO:0007669"/>
    <property type="project" value="UniProtKB-SubCell"/>
</dbReference>
<proteinExistence type="predicted"/>
<sequence length="212" mass="24135">MTTKRRKAIRSSGWRTDMFIGFPDGLLVIFFTTQILHTRNMSVQTFYNLHYGFLVVGAIIMFIATYRANKGHDDDGLLSTDERNKLEKLALGDDTIHTIADEMEKDEVKWQQQIQQEQVQLADYSFWHAVRSAFFTMLFFVVGGFVPLFAYLADENFVGASRESICISLVALIVFAYAKAKMANLRALPIMTRNIFMGLLVLLASYCLSVAF</sequence>
<evidence type="ECO:0000313" key="6">
    <source>
        <dbReference type="EMBL" id="RAJ06677.1"/>
    </source>
</evidence>
<evidence type="ECO:0000256" key="1">
    <source>
        <dbReference type="ARBA" id="ARBA00004127"/>
    </source>
</evidence>
<dbReference type="InterPro" id="IPR008217">
    <property type="entry name" value="Ccc1_fam"/>
</dbReference>
<dbReference type="GO" id="GO:0030026">
    <property type="term" value="P:intracellular manganese ion homeostasis"/>
    <property type="evidence" value="ECO:0007669"/>
    <property type="project" value="InterPro"/>
</dbReference>
<comment type="subcellular location">
    <subcellularLocation>
        <location evidence="1">Endomembrane system</location>
        <topology evidence="1">Multi-pass membrane protein</topology>
    </subcellularLocation>
</comment>
<dbReference type="EMBL" id="QLLL01000003">
    <property type="protein sequence ID" value="RAJ06677.1"/>
    <property type="molecule type" value="Genomic_DNA"/>
</dbReference>
<evidence type="ECO:0000256" key="5">
    <source>
        <dbReference type="SAM" id="Phobius"/>
    </source>
</evidence>
<gene>
    <name evidence="6" type="ORF">LX64_01804</name>
</gene>
<feature type="transmembrane region" description="Helical" evidence="5">
    <location>
        <begin position="190"/>
        <end position="211"/>
    </location>
</feature>
<dbReference type="Pfam" id="PF01988">
    <property type="entry name" value="VIT1"/>
    <property type="match status" value="1"/>
</dbReference>
<feature type="transmembrane region" description="Helical" evidence="5">
    <location>
        <begin position="159"/>
        <end position="178"/>
    </location>
</feature>
<reference evidence="6 7" key="1">
    <citation type="submission" date="2018-06" db="EMBL/GenBank/DDBJ databases">
        <title>Genomic Encyclopedia of Archaeal and Bacterial Type Strains, Phase II (KMG-II): from individual species to whole genera.</title>
        <authorList>
            <person name="Goeker M."/>
        </authorList>
    </citation>
    <scope>NUCLEOTIDE SEQUENCE [LARGE SCALE GENOMIC DNA]</scope>
    <source>
        <strain evidence="6 7">DSM 23857</strain>
    </source>
</reference>
<keyword evidence="7" id="KW-1185">Reference proteome</keyword>
<organism evidence="6 7">
    <name type="scientific">Chitinophaga skermanii</name>
    <dbReference type="NCBI Taxonomy" id="331697"/>
    <lineage>
        <taxon>Bacteria</taxon>
        <taxon>Pseudomonadati</taxon>
        <taxon>Bacteroidota</taxon>
        <taxon>Chitinophagia</taxon>
        <taxon>Chitinophagales</taxon>
        <taxon>Chitinophagaceae</taxon>
        <taxon>Chitinophaga</taxon>
    </lineage>
</organism>
<keyword evidence="3 5" id="KW-1133">Transmembrane helix</keyword>
<keyword evidence="4 5" id="KW-0472">Membrane</keyword>
<feature type="transmembrane region" description="Helical" evidence="5">
    <location>
        <begin position="49"/>
        <end position="68"/>
    </location>
</feature>
<accession>A0A327QYE4</accession>
<name>A0A327QYE4_9BACT</name>
<dbReference type="RefSeq" id="WP_111597276.1">
    <property type="nucleotide sequence ID" value="NZ_QLLL01000003.1"/>
</dbReference>
<keyword evidence="2 5" id="KW-0812">Transmembrane</keyword>
<dbReference type="AlphaFoldDB" id="A0A327QYE4"/>